<sequence>MTALPLILGIGMTPFTGHRLDSNLTDMVVDAAVQAMRDAGATTAHVDMGVASYESDHFNQSMSLGPVWNEAIGLTGKPLVRVEGGGATGALALQTARTAIMAGEARAVLVFGGETNGRSVDRATATEILALSADLDWETPLFGSFAAPYALMMTEHMRCYGTTPDQFAHVAVKNRREALANPMAHKGMTISVDDVLTSKVLAAPYRLLDTSLLSDGAAAVLLATEEWAVEHSTTYGQRPSVEYSGAGSATDYPRLADRDPRFLAHFSAKRTAARRAYKMAGITNPMSEIDIAEVYDSFSGAEVQAYEDLGFCDIGSGGTAAVDGRFDREGSLPVNMSGGLLGRGSAVGATGIAQAIEVVGQLRGEVGAAREVRGARLGITDTHSGVGAICAVNVFRRAA</sequence>
<accession>A0A6J7KGV1</accession>
<evidence type="ECO:0000259" key="1">
    <source>
        <dbReference type="Pfam" id="PF22691"/>
    </source>
</evidence>
<dbReference type="EMBL" id="CAFBNE010000055">
    <property type="protein sequence ID" value="CAB4954705.1"/>
    <property type="molecule type" value="Genomic_DNA"/>
</dbReference>
<organism evidence="2">
    <name type="scientific">freshwater metagenome</name>
    <dbReference type="NCBI Taxonomy" id="449393"/>
    <lineage>
        <taxon>unclassified sequences</taxon>
        <taxon>metagenomes</taxon>
        <taxon>ecological metagenomes</taxon>
    </lineage>
</organism>
<dbReference type="CDD" id="cd00829">
    <property type="entry name" value="SCP-x_thiolase"/>
    <property type="match status" value="1"/>
</dbReference>
<dbReference type="SUPFAM" id="SSF53901">
    <property type="entry name" value="Thiolase-like"/>
    <property type="match status" value="2"/>
</dbReference>
<dbReference type="InterPro" id="IPR016039">
    <property type="entry name" value="Thiolase-like"/>
</dbReference>
<proteinExistence type="predicted"/>
<feature type="domain" description="Thiolase C-terminal" evidence="1">
    <location>
        <begin position="264"/>
        <end position="395"/>
    </location>
</feature>
<dbReference type="AlphaFoldDB" id="A0A6J7KGV1"/>
<dbReference type="InterPro" id="IPR002155">
    <property type="entry name" value="Thiolase"/>
</dbReference>
<dbReference type="PANTHER" id="PTHR42870">
    <property type="entry name" value="ACETYL-COA C-ACETYLTRANSFERASE"/>
    <property type="match status" value="1"/>
</dbReference>
<reference evidence="2" key="1">
    <citation type="submission" date="2020-05" db="EMBL/GenBank/DDBJ databases">
        <authorList>
            <person name="Chiriac C."/>
            <person name="Salcher M."/>
            <person name="Ghai R."/>
            <person name="Kavagutti S V."/>
        </authorList>
    </citation>
    <scope>NUCLEOTIDE SEQUENCE</scope>
</reference>
<dbReference type="PANTHER" id="PTHR42870:SF1">
    <property type="entry name" value="NON-SPECIFIC LIPID-TRANSFER PROTEIN-LIKE 2"/>
    <property type="match status" value="1"/>
</dbReference>
<gene>
    <name evidence="2" type="ORF">UFOPK3772_01778</name>
</gene>
<name>A0A6J7KGV1_9ZZZZ</name>
<dbReference type="Pfam" id="PF22691">
    <property type="entry name" value="Thiolase_C_1"/>
    <property type="match status" value="1"/>
</dbReference>
<dbReference type="Gene3D" id="3.40.47.10">
    <property type="match status" value="1"/>
</dbReference>
<evidence type="ECO:0000313" key="2">
    <source>
        <dbReference type="EMBL" id="CAB4954705.1"/>
    </source>
</evidence>
<dbReference type="InterPro" id="IPR055140">
    <property type="entry name" value="Thiolase_C_2"/>
</dbReference>
<dbReference type="PIRSF" id="PIRSF000429">
    <property type="entry name" value="Ac-CoA_Ac_transf"/>
    <property type="match status" value="1"/>
</dbReference>
<dbReference type="GO" id="GO:0016747">
    <property type="term" value="F:acyltransferase activity, transferring groups other than amino-acyl groups"/>
    <property type="evidence" value="ECO:0007669"/>
    <property type="project" value="InterPro"/>
</dbReference>
<protein>
    <submittedName>
        <fullName evidence="2">Unannotated protein</fullName>
    </submittedName>
</protein>